<feature type="transmembrane region" description="Helical" evidence="1">
    <location>
        <begin position="7"/>
        <end position="25"/>
    </location>
</feature>
<evidence type="ECO:0000313" key="2">
    <source>
        <dbReference type="EMBL" id="RLE49497.1"/>
    </source>
</evidence>
<keyword evidence="1" id="KW-1133">Transmembrane helix</keyword>
<comment type="caution">
    <text evidence="2">The sequence shown here is derived from an EMBL/GenBank/DDBJ whole genome shotgun (WGS) entry which is preliminary data.</text>
</comment>
<keyword evidence="1" id="KW-0812">Transmembrane</keyword>
<feature type="transmembrane region" description="Helical" evidence="1">
    <location>
        <begin position="67"/>
        <end position="85"/>
    </location>
</feature>
<sequence length="131" mass="14971">MAGPVEALGTFVAVLFTLAVYSFTYKENPWSRLAEHVFVGSAVGVGIALSFDWLLKTYRKWSVDPTKHLFFWLAILFGLLYYFYFSKRYFWLYRFPLSVGVGTGLGLAVSRLVKTEFVDQIRATAGLAWYV</sequence>
<accession>A0A497EQJ5</accession>
<dbReference type="Proteomes" id="UP000281962">
    <property type="component" value="Unassembled WGS sequence"/>
</dbReference>
<gene>
    <name evidence="2" type="ORF">DRJ21_02340</name>
</gene>
<dbReference type="EMBL" id="QMQY01000099">
    <property type="protein sequence ID" value="RLE49497.1"/>
    <property type="molecule type" value="Genomic_DNA"/>
</dbReference>
<organism evidence="2 3">
    <name type="scientific">Thermoproteota archaeon</name>
    <dbReference type="NCBI Taxonomy" id="2056631"/>
    <lineage>
        <taxon>Archaea</taxon>
        <taxon>Thermoproteota</taxon>
    </lineage>
</organism>
<evidence type="ECO:0000313" key="3">
    <source>
        <dbReference type="Proteomes" id="UP000281962"/>
    </source>
</evidence>
<feature type="transmembrane region" description="Helical" evidence="1">
    <location>
        <begin position="91"/>
        <end position="113"/>
    </location>
</feature>
<evidence type="ECO:0000256" key="1">
    <source>
        <dbReference type="SAM" id="Phobius"/>
    </source>
</evidence>
<reference evidence="2 3" key="1">
    <citation type="submission" date="2018-06" db="EMBL/GenBank/DDBJ databases">
        <title>Extensive metabolic versatility and redundancy in microbially diverse, dynamic hydrothermal sediments.</title>
        <authorList>
            <person name="Dombrowski N."/>
            <person name="Teske A."/>
            <person name="Baker B.J."/>
        </authorList>
    </citation>
    <scope>NUCLEOTIDE SEQUENCE [LARGE SCALE GENOMIC DNA]</scope>
    <source>
        <strain evidence="2">B30_G17</strain>
    </source>
</reference>
<name>A0A497EQJ5_9CREN</name>
<protein>
    <submittedName>
        <fullName evidence="2">Uncharacterized protein</fullName>
    </submittedName>
</protein>
<keyword evidence="1" id="KW-0472">Membrane</keyword>
<feature type="transmembrane region" description="Helical" evidence="1">
    <location>
        <begin position="37"/>
        <end position="55"/>
    </location>
</feature>
<feature type="non-terminal residue" evidence="2">
    <location>
        <position position="131"/>
    </location>
</feature>
<proteinExistence type="predicted"/>
<dbReference type="AlphaFoldDB" id="A0A497EQJ5"/>